<feature type="transmembrane region" description="Helical" evidence="11">
    <location>
        <begin position="103"/>
        <end position="123"/>
    </location>
</feature>
<dbReference type="SUPFAM" id="SSF54631">
    <property type="entry name" value="CBS-domain pair"/>
    <property type="match status" value="1"/>
</dbReference>
<evidence type="ECO:0000256" key="7">
    <source>
        <dbReference type="ARBA" id="ARBA00023122"/>
    </source>
</evidence>
<keyword evidence="8 10" id="KW-0472">Membrane</keyword>
<dbReference type="GO" id="GO:0005886">
    <property type="term" value="C:plasma membrane"/>
    <property type="evidence" value="ECO:0007669"/>
    <property type="project" value="UniProtKB-SubCell"/>
</dbReference>
<dbReference type="CDD" id="cd04590">
    <property type="entry name" value="CBS_pair_CorC_HlyC_assoc"/>
    <property type="match status" value="1"/>
</dbReference>
<evidence type="ECO:0000256" key="6">
    <source>
        <dbReference type="ARBA" id="ARBA00022989"/>
    </source>
</evidence>
<evidence type="ECO:0000256" key="8">
    <source>
        <dbReference type="ARBA" id="ARBA00023136"/>
    </source>
</evidence>
<dbReference type="SUPFAM" id="SSF56176">
    <property type="entry name" value="FAD-binding/transporter-associated domain-like"/>
    <property type="match status" value="1"/>
</dbReference>
<dbReference type="SMART" id="SM01091">
    <property type="entry name" value="CorC_HlyC"/>
    <property type="match status" value="1"/>
</dbReference>
<gene>
    <name evidence="14" type="ORF">H1B31_03480</name>
</gene>
<evidence type="ECO:0000256" key="3">
    <source>
        <dbReference type="ARBA" id="ARBA00022475"/>
    </source>
</evidence>
<comment type="similarity">
    <text evidence="2">Belongs to the UPF0053 family.</text>
</comment>
<dbReference type="GO" id="GO:0050660">
    <property type="term" value="F:flavin adenine dinucleotide binding"/>
    <property type="evidence" value="ECO:0007669"/>
    <property type="project" value="InterPro"/>
</dbReference>
<dbReference type="AlphaFoldDB" id="A0A7G7VLL5"/>
<dbReference type="PROSITE" id="PS51371">
    <property type="entry name" value="CBS"/>
    <property type="match status" value="1"/>
</dbReference>
<dbReference type="Pfam" id="PF03471">
    <property type="entry name" value="CorC_HlyC"/>
    <property type="match status" value="1"/>
</dbReference>
<dbReference type="EMBL" id="CP060204">
    <property type="protein sequence ID" value="QNH55008.1"/>
    <property type="molecule type" value="Genomic_DNA"/>
</dbReference>
<evidence type="ECO:0000259" key="13">
    <source>
        <dbReference type="PROSITE" id="PS51846"/>
    </source>
</evidence>
<feature type="transmembrane region" description="Helical" evidence="11">
    <location>
        <begin position="64"/>
        <end position="91"/>
    </location>
</feature>
<dbReference type="Gene3D" id="3.30.465.10">
    <property type="match status" value="1"/>
</dbReference>
<dbReference type="InterPro" id="IPR016169">
    <property type="entry name" value="FAD-bd_PCMH_sub2"/>
</dbReference>
<feature type="domain" description="CNNM transmembrane" evidence="13">
    <location>
        <begin position="3"/>
        <end position="203"/>
    </location>
</feature>
<sequence length="442" mass="48506">MDSSLSDLIALILLLVCLSANAYFAQVETALTASHRGRLERLAEGGDEDAARALALLEHSTRPIAMAQAGVTCTSLLMGLGIGLLALPTFGRFLEKLLPGMEVYLAALILSILVMTALTLLFGDFLPKQVAQQDPEGILMRSHRSIRLITRLTALPSAALVSVSRGLLLIVGINPENRASATEDAVKDLMEQGTEDGTFEKAEQDMVDRIFHMSDQTASALMTPRTQIAWIDLAESRTEQLRVIRSAAHEVFPVAYENLDDFRGVIYAKELLDAALDGAEIDLAAYIRKPLFVPRTMEGLRVLEKFRTGAIHEAVVLDEYGGVVGFITMGDIMEEIIGSADDDAPASTRMGAEETANWVFDGLFPIDEFKEEFGIDELPDEDHDHFHTLGGFVTAQFGRIPKAGETCTWDDFTFEVLRMDRARVAQIRMTRTEGARETPDAS</sequence>
<evidence type="ECO:0000313" key="14">
    <source>
        <dbReference type="EMBL" id="QNH55008.1"/>
    </source>
</evidence>
<dbReference type="InterPro" id="IPR046342">
    <property type="entry name" value="CBS_dom_sf"/>
</dbReference>
<proteinExistence type="inferred from homology"/>
<keyword evidence="3" id="KW-1003">Cell membrane</keyword>
<feature type="domain" description="CBS" evidence="12">
    <location>
        <begin position="286"/>
        <end position="344"/>
    </location>
</feature>
<dbReference type="PANTHER" id="PTHR22777">
    <property type="entry name" value="HEMOLYSIN-RELATED"/>
    <property type="match status" value="1"/>
</dbReference>
<evidence type="ECO:0000256" key="11">
    <source>
        <dbReference type="SAM" id="Phobius"/>
    </source>
</evidence>
<dbReference type="KEGG" id="stim:H1B31_03480"/>
<accession>A0A7G7VLL5</accession>
<evidence type="ECO:0000313" key="15">
    <source>
        <dbReference type="Proteomes" id="UP000515480"/>
    </source>
</evidence>
<evidence type="ECO:0000259" key="12">
    <source>
        <dbReference type="PROSITE" id="PS51371"/>
    </source>
</evidence>
<comment type="subcellular location">
    <subcellularLocation>
        <location evidence="1">Cell membrane</location>
        <topology evidence="1">Multi-pass membrane protein</topology>
    </subcellularLocation>
</comment>
<reference evidence="14 15" key="1">
    <citation type="submission" date="2020-07" db="EMBL/GenBank/DDBJ databases">
        <title>Complete genome and description of Selenomonas timonensis sp. nov., a new bacterium isolated from a gingivitis subject.</title>
        <authorList>
            <person name="Antezack A."/>
        </authorList>
    </citation>
    <scope>NUCLEOTIDE SEQUENCE [LARGE SCALE GENOMIC DNA]</scope>
    <source>
        <strain evidence="14 15">Marseille-Q3039</strain>
    </source>
</reference>
<dbReference type="RefSeq" id="WP_185980911.1">
    <property type="nucleotide sequence ID" value="NZ_CP060204.1"/>
</dbReference>
<keyword evidence="7 9" id="KW-0129">CBS domain</keyword>
<evidence type="ECO:0000256" key="2">
    <source>
        <dbReference type="ARBA" id="ARBA00006337"/>
    </source>
</evidence>
<evidence type="ECO:0000256" key="9">
    <source>
        <dbReference type="PROSITE-ProRule" id="PRU00703"/>
    </source>
</evidence>
<dbReference type="InterPro" id="IPR036318">
    <property type="entry name" value="FAD-bd_PCMH-like_sf"/>
</dbReference>
<dbReference type="InterPro" id="IPR002550">
    <property type="entry name" value="CNNM"/>
</dbReference>
<organism evidence="14 15">
    <name type="scientific">Selenomonas timonae</name>
    <dbReference type="NCBI Taxonomy" id="2754044"/>
    <lineage>
        <taxon>Bacteria</taxon>
        <taxon>Bacillati</taxon>
        <taxon>Bacillota</taxon>
        <taxon>Negativicutes</taxon>
        <taxon>Selenomonadales</taxon>
        <taxon>Selenomonadaceae</taxon>
        <taxon>Selenomonas</taxon>
    </lineage>
</organism>
<keyword evidence="15" id="KW-1185">Reference proteome</keyword>
<dbReference type="Proteomes" id="UP000515480">
    <property type="component" value="Chromosome"/>
</dbReference>
<keyword evidence="4 10" id="KW-0812">Transmembrane</keyword>
<protein>
    <submittedName>
        <fullName evidence="14">HlyC/CorC family transporter</fullName>
    </submittedName>
</protein>
<evidence type="ECO:0000256" key="1">
    <source>
        <dbReference type="ARBA" id="ARBA00004651"/>
    </source>
</evidence>
<dbReference type="Pfam" id="PF01595">
    <property type="entry name" value="CNNM"/>
    <property type="match status" value="1"/>
</dbReference>
<evidence type="ECO:0000256" key="4">
    <source>
        <dbReference type="ARBA" id="ARBA00022692"/>
    </source>
</evidence>
<keyword evidence="5" id="KW-0677">Repeat</keyword>
<keyword evidence="6 10" id="KW-1133">Transmembrane helix</keyword>
<dbReference type="InterPro" id="IPR044751">
    <property type="entry name" value="Ion_transp-like_CBS"/>
</dbReference>
<evidence type="ECO:0000256" key="5">
    <source>
        <dbReference type="ARBA" id="ARBA00022737"/>
    </source>
</evidence>
<dbReference type="PANTHER" id="PTHR22777:SF32">
    <property type="entry name" value="UPF0053 INNER MEMBRANE PROTEIN YFJD"/>
    <property type="match status" value="1"/>
</dbReference>
<dbReference type="InterPro" id="IPR000644">
    <property type="entry name" value="CBS_dom"/>
</dbReference>
<dbReference type="InterPro" id="IPR005170">
    <property type="entry name" value="Transptr-assoc_dom"/>
</dbReference>
<dbReference type="Gene3D" id="3.10.580.10">
    <property type="entry name" value="CBS-domain"/>
    <property type="match status" value="1"/>
</dbReference>
<name>A0A7G7VLL5_9FIRM</name>
<dbReference type="Pfam" id="PF00571">
    <property type="entry name" value="CBS"/>
    <property type="match status" value="1"/>
</dbReference>
<dbReference type="PROSITE" id="PS51846">
    <property type="entry name" value="CNNM"/>
    <property type="match status" value="1"/>
</dbReference>
<evidence type="ECO:0000256" key="10">
    <source>
        <dbReference type="PROSITE-ProRule" id="PRU01193"/>
    </source>
</evidence>